<name>A0A2K9PPW1_9FLAO</name>
<proteinExistence type="predicted"/>
<dbReference type="EMBL" id="CP025791">
    <property type="protein sequence ID" value="AUP79113.1"/>
    <property type="molecule type" value="Genomic_DNA"/>
</dbReference>
<dbReference type="PANTHER" id="PTHR46769:SF2">
    <property type="entry name" value="FIBROCYSTIN-L ISOFORM 2 PRECURSOR-RELATED"/>
    <property type="match status" value="1"/>
</dbReference>
<dbReference type="OrthoDB" id="1165051at2"/>
<dbReference type="CDD" id="cd00102">
    <property type="entry name" value="IPT"/>
    <property type="match status" value="2"/>
</dbReference>
<dbReference type="Gene3D" id="2.60.40.10">
    <property type="entry name" value="Immunoglobulins"/>
    <property type="match status" value="3"/>
</dbReference>
<feature type="domain" description="IPT/TIG" evidence="3">
    <location>
        <begin position="210"/>
        <end position="289"/>
    </location>
</feature>
<dbReference type="InterPro" id="IPR052387">
    <property type="entry name" value="Fibrocystin"/>
</dbReference>
<dbReference type="PANTHER" id="PTHR46769">
    <property type="entry name" value="POLYCYSTIC KIDNEY AND HEPATIC DISEASE 1 (AUTOSOMAL RECESSIVE)-LIKE 1"/>
    <property type="match status" value="1"/>
</dbReference>
<sequence>MKNIKKHIKKVLPIGMFLATCIGIVVLSCDNPDYEALNRVPAIEQLTINSINPSTGDIGTLVEVKGTNFSVSPANNKVSINDLAVTVTEASDSILTIKIPEGATSGNIVISHGSFTANGPAFSVVDIPTISDVDPSRAAIGDVITITGTKFSTTLSDNIVVINGLPAIVTDATETSITTTVPEGSVVGFGDVTVTVAGQLATSSGFIVEPAITELNPLMGVIGTEVTITGTSFGSTIADNIVTFTGSSGEAIPAVVTAATETSITTSVPQGAFTGPISITVNNVTITSDEFVIDQAPVTIIMEISIEEDNVESIDGEMDLDSGDLELGELSSSSHDSAPIIGLRFANLEVPQGAVISNATIQFTADTNSDANPVELTIYCESTDDAAPYTETLFNLTDRGRTTASVVWTITEEWTRDDRGPSQQTVDLSSVIQEIIDRPNWVSGNSLNIIMVPTGVSATVTSTSIGREAEGFTTSTPGDTPELTLTYDQ</sequence>
<reference evidence="4 5" key="1">
    <citation type="submission" date="2018-01" db="EMBL/GenBank/DDBJ databases">
        <title>Complete genome sequence of Flavivirga eckloniae ECD14 isolated from seaweed Ecklonia cava.</title>
        <authorList>
            <person name="Lee J.H."/>
            <person name="Baik K.S."/>
            <person name="Seong C.N."/>
        </authorList>
    </citation>
    <scope>NUCLEOTIDE SEQUENCE [LARGE SCALE GENOMIC DNA]</scope>
    <source>
        <strain evidence="4 5">ECD14</strain>
    </source>
</reference>
<dbReference type="InterPro" id="IPR014756">
    <property type="entry name" value="Ig_E-set"/>
</dbReference>
<evidence type="ECO:0000259" key="3">
    <source>
        <dbReference type="Pfam" id="PF01833"/>
    </source>
</evidence>
<keyword evidence="1" id="KW-0732">Signal</keyword>
<accession>A0A2K9PPW1</accession>
<dbReference type="CDD" id="cd00603">
    <property type="entry name" value="IPT_PCSR"/>
    <property type="match status" value="1"/>
</dbReference>
<dbReference type="InterPro" id="IPR002909">
    <property type="entry name" value="IPT_dom"/>
</dbReference>
<feature type="domain" description="IPT/TIG" evidence="3">
    <location>
        <begin position="47"/>
        <end position="122"/>
    </location>
</feature>
<keyword evidence="5" id="KW-1185">Reference proteome</keyword>
<evidence type="ECO:0000313" key="5">
    <source>
        <dbReference type="Proteomes" id="UP000235826"/>
    </source>
</evidence>
<feature type="domain" description="IPT/TIG" evidence="3">
    <location>
        <begin position="128"/>
        <end position="203"/>
    </location>
</feature>
<evidence type="ECO:0000256" key="2">
    <source>
        <dbReference type="SAM" id="MobiDB-lite"/>
    </source>
</evidence>
<dbReference type="InterPro" id="IPR013783">
    <property type="entry name" value="Ig-like_fold"/>
</dbReference>
<dbReference type="Pfam" id="PF01833">
    <property type="entry name" value="TIG"/>
    <property type="match status" value="3"/>
</dbReference>
<gene>
    <name evidence="4" type="ORF">C1H87_10545</name>
</gene>
<feature type="region of interest" description="Disordered" evidence="2">
    <location>
        <begin position="469"/>
        <end position="489"/>
    </location>
</feature>
<dbReference type="SUPFAM" id="SSF81296">
    <property type="entry name" value="E set domains"/>
    <property type="match status" value="3"/>
</dbReference>
<dbReference type="RefSeq" id="WP_102755768.1">
    <property type="nucleotide sequence ID" value="NZ_CP025791.1"/>
</dbReference>
<dbReference type="AlphaFoldDB" id="A0A2K9PPW1"/>
<protein>
    <recommendedName>
        <fullName evidence="3">IPT/TIG domain-containing protein</fullName>
    </recommendedName>
</protein>
<organism evidence="4 5">
    <name type="scientific">Flavivirga eckloniae</name>
    <dbReference type="NCBI Taxonomy" id="1803846"/>
    <lineage>
        <taxon>Bacteria</taxon>
        <taxon>Pseudomonadati</taxon>
        <taxon>Bacteroidota</taxon>
        <taxon>Flavobacteriia</taxon>
        <taxon>Flavobacteriales</taxon>
        <taxon>Flavobacteriaceae</taxon>
        <taxon>Flavivirga</taxon>
    </lineage>
</organism>
<dbReference type="Proteomes" id="UP000235826">
    <property type="component" value="Chromosome"/>
</dbReference>
<evidence type="ECO:0000256" key="1">
    <source>
        <dbReference type="ARBA" id="ARBA00022729"/>
    </source>
</evidence>
<dbReference type="KEGG" id="fek:C1H87_10545"/>
<evidence type="ECO:0000313" key="4">
    <source>
        <dbReference type="EMBL" id="AUP79113.1"/>
    </source>
</evidence>
<dbReference type="PROSITE" id="PS51257">
    <property type="entry name" value="PROKAR_LIPOPROTEIN"/>
    <property type="match status" value="1"/>
</dbReference>